<keyword evidence="2" id="KW-1185">Reference proteome</keyword>
<accession>A0ABD2BQV3</accession>
<organism evidence="1 2">
    <name type="scientific">Vespula maculifrons</name>
    <name type="common">Eastern yellow jacket</name>
    <name type="synonym">Wasp</name>
    <dbReference type="NCBI Taxonomy" id="7453"/>
    <lineage>
        <taxon>Eukaryota</taxon>
        <taxon>Metazoa</taxon>
        <taxon>Ecdysozoa</taxon>
        <taxon>Arthropoda</taxon>
        <taxon>Hexapoda</taxon>
        <taxon>Insecta</taxon>
        <taxon>Pterygota</taxon>
        <taxon>Neoptera</taxon>
        <taxon>Endopterygota</taxon>
        <taxon>Hymenoptera</taxon>
        <taxon>Apocrita</taxon>
        <taxon>Aculeata</taxon>
        <taxon>Vespoidea</taxon>
        <taxon>Vespidae</taxon>
        <taxon>Vespinae</taxon>
        <taxon>Vespula</taxon>
    </lineage>
</organism>
<sequence>MMQYHIMGAKSKTFLHPITKYTKAFTHQYSSMYKLDVHKILIVLQIHYDKTFPGFNIDKALTIVATIADSTLSHVYNSGTYGS</sequence>
<proteinExistence type="predicted"/>
<reference evidence="1 2" key="1">
    <citation type="journal article" date="2024" name="Ann. Entomol. Soc. Am.">
        <title>Genomic analyses of the southern and eastern yellowjacket wasps (Hymenoptera: Vespidae) reveal evolutionary signatures of social life.</title>
        <authorList>
            <person name="Catto M.A."/>
            <person name="Caine P.B."/>
            <person name="Orr S.E."/>
            <person name="Hunt B.G."/>
            <person name="Goodisman M.A.D."/>
        </authorList>
    </citation>
    <scope>NUCLEOTIDE SEQUENCE [LARGE SCALE GENOMIC DNA]</scope>
    <source>
        <strain evidence="1">232</strain>
        <tissue evidence="1">Head and thorax</tissue>
    </source>
</reference>
<evidence type="ECO:0000313" key="2">
    <source>
        <dbReference type="Proteomes" id="UP001607303"/>
    </source>
</evidence>
<protein>
    <submittedName>
        <fullName evidence="1">Uncharacterized protein</fullName>
    </submittedName>
</protein>
<dbReference type="AlphaFoldDB" id="A0ABD2BQV3"/>
<evidence type="ECO:0000313" key="1">
    <source>
        <dbReference type="EMBL" id="KAL2735060.1"/>
    </source>
</evidence>
<dbReference type="EMBL" id="JAYRBN010000067">
    <property type="protein sequence ID" value="KAL2735060.1"/>
    <property type="molecule type" value="Genomic_DNA"/>
</dbReference>
<dbReference type="Proteomes" id="UP001607303">
    <property type="component" value="Unassembled WGS sequence"/>
</dbReference>
<name>A0ABD2BQV3_VESMC</name>
<gene>
    <name evidence="1" type="ORF">V1477_013316</name>
</gene>
<comment type="caution">
    <text evidence="1">The sequence shown here is derived from an EMBL/GenBank/DDBJ whole genome shotgun (WGS) entry which is preliminary data.</text>
</comment>